<dbReference type="SUPFAM" id="SSF51735">
    <property type="entry name" value="NAD(P)-binding Rossmann-fold domains"/>
    <property type="match status" value="1"/>
</dbReference>
<dbReference type="AlphaFoldDB" id="A0A1Q2M1B8"/>
<reference evidence="2" key="1">
    <citation type="submission" date="2017-02" db="EMBL/GenBank/DDBJ databases">
        <title>Genome of Microbulbifer agarilyticus GP101.</title>
        <authorList>
            <person name="Jung J."/>
            <person name="Bae S.S."/>
            <person name="Baek K."/>
        </authorList>
    </citation>
    <scope>NUCLEOTIDE SEQUENCE [LARGE SCALE GENOMIC DNA]</scope>
    <source>
        <strain evidence="2">GP101</strain>
    </source>
</reference>
<dbReference type="InterPro" id="IPR036291">
    <property type="entry name" value="NAD(P)-bd_dom_sf"/>
</dbReference>
<evidence type="ECO:0000313" key="2">
    <source>
        <dbReference type="EMBL" id="AQQ66318.1"/>
    </source>
</evidence>
<dbReference type="PANTHER" id="PTHR42879:SF2">
    <property type="entry name" value="3-OXOACYL-[ACYL-CARRIER-PROTEIN] REDUCTASE FABG"/>
    <property type="match status" value="1"/>
</dbReference>
<dbReference type="Pfam" id="PF13561">
    <property type="entry name" value="adh_short_C2"/>
    <property type="match status" value="1"/>
</dbReference>
<accession>A0A1Q2M1B8</accession>
<dbReference type="PRINTS" id="PR00081">
    <property type="entry name" value="GDHRDH"/>
</dbReference>
<keyword evidence="3" id="KW-1185">Reference proteome</keyword>
<dbReference type="STRING" id="260552.Mag101_00615"/>
<dbReference type="RefSeq" id="WP_077399339.1">
    <property type="nucleotide sequence ID" value="NZ_CP019650.1"/>
</dbReference>
<gene>
    <name evidence="2" type="ORF">Mag101_00615</name>
</gene>
<dbReference type="KEGG" id="maga:Mag101_00615"/>
<sequence>MDLQLNGRLAFISGSTKGIGRAIAVTLLREGARVIVNGRSGSADAAAELAQFGEAIGIDGDLADAGDAERVCGEIDKHGVLEILVNNMGIFNPKPFAEISDEEWRNFLDVNVMSTVRLSRYYFPKMLEQDFGRVINISSEAGMRGLESMVHYSVTKGAQIVMGRGMANLTRGCGRNITVNSVLPGPTLTSGVETWLKESAEVQGKSEEDFVRDFFQETEPTSLLQRFINPEEIAAVVAFVASPLSIAINGSSIKAEGGLIKSIA</sequence>
<dbReference type="FunFam" id="3.40.50.720:FF:000084">
    <property type="entry name" value="Short-chain dehydrogenase reductase"/>
    <property type="match status" value="1"/>
</dbReference>
<proteinExistence type="inferred from homology"/>
<dbReference type="InterPro" id="IPR050259">
    <property type="entry name" value="SDR"/>
</dbReference>
<protein>
    <submittedName>
        <fullName evidence="2">Oxidoreductase</fullName>
    </submittedName>
</protein>
<dbReference type="PANTHER" id="PTHR42879">
    <property type="entry name" value="3-OXOACYL-(ACYL-CARRIER-PROTEIN) REDUCTASE"/>
    <property type="match status" value="1"/>
</dbReference>
<evidence type="ECO:0000256" key="1">
    <source>
        <dbReference type="ARBA" id="ARBA00006484"/>
    </source>
</evidence>
<organism evidence="2 3">
    <name type="scientific">Microbulbifer agarilyticus</name>
    <dbReference type="NCBI Taxonomy" id="260552"/>
    <lineage>
        <taxon>Bacteria</taxon>
        <taxon>Pseudomonadati</taxon>
        <taxon>Pseudomonadota</taxon>
        <taxon>Gammaproteobacteria</taxon>
        <taxon>Cellvibrionales</taxon>
        <taxon>Microbulbiferaceae</taxon>
        <taxon>Microbulbifer</taxon>
    </lineage>
</organism>
<dbReference type="OrthoDB" id="9787298at2"/>
<evidence type="ECO:0000313" key="3">
    <source>
        <dbReference type="Proteomes" id="UP000188219"/>
    </source>
</evidence>
<comment type="similarity">
    <text evidence="1">Belongs to the short-chain dehydrogenases/reductases (SDR) family.</text>
</comment>
<dbReference type="EMBL" id="CP019650">
    <property type="protein sequence ID" value="AQQ66318.1"/>
    <property type="molecule type" value="Genomic_DNA"/>
</dbReference>
<name>A0A1Q2M1B8_9GAMM</name>
<dbReference type="Gene3D" id="3.40.50.720">
    <property type="entry name" value="NAD(P)-binding Rossmann-like Domain"/>
    <property type="match status" value="1"/>
</dbReference>
<dbReference type="Proteomes" id="UP000188219">
    <property type="component" value="Chromosome"/>
</dbReference>
<dbReference type="PRINTS" id="PR00080">
    <property type="entry name" value="SDRFAMILY"/>
</dbReference>
<dbReference type="CDD" id="cd05233">
    <property type="entry name" value="SDR_c"/>
    <property type="match status" value="1"/>
</dbReference>
<dbReference type="InterPro" id="IPR002347">
    <property type="entry name" value="SDR_fam"/>
</dbReference>